<dbReference type="GO" id="GO:0030313">
    <property type="term" value="C:cell envelope"/>
    <property type="evidence" value="ECO:0007669"/>
    <property type="project" value="UniProtKB-SubCell"/>
</dbReference>
<evidence type="ECO:0000313" key="7">
    <source>
        <dbReference type="EMBL" id="RUM96765.1"/>
    </source>
</evidence>
<dbReference type="InterPro" id="IPR050553">
    <property type="entry name" value="Thioredoxin_ResA/DsbE_sf"/>
</dbReference>
<dbReference type="InterPro" id="IPR001640">
    <property type="entry name" value="Lgt"/>
</dbReference>
<dbReference type="SUPFAM" id="SSF52833">
    <property type="entry name" value="Thioredoxin-like"/>
    <property type="match status" value="1"/>
</dbReference>
<dbReference type="OrthoDB" id="9799347at2"/>
<evidence type="ECO:0000256" key="2">
    <source>
        <dbReference type="ARBA" id="ARBA00022748"/>
    </source>
</evidence>
<feature type="transmembrane region" description="Helical" evidence="5">
    <location>
        <begin position="106"/>
        <end position="125"/>
    </location>
</feature>
<feature type="transmembrane region" description="Helical" evidence="5">
    <location>
        <begin position="82"/>
        <end position="99"/>
    </location>
</feature>
<keyword evidence="4" id="KW-0676">Redox-active center</keyword>
<dbReference type="PANTHER" id="PTHR42852:SF6">
    <property type="entry name" value="THIOL:DISULFIDE INTERCHANGE PROTEIN DSBE"/>
    <property type="match status" value="1"/>
</dbReference>
<feature type="domain" description="Thioredoxin" evidence="6">
    <location>
        <begin position="128"/>
        <end position="265"/>
    </location>
</feature>
<protein>
    <submittedName>
        <fullName evidence="7">TlpA family protein disulfide reductase</fullName>
    </submittedName>
</protein>
<keyword evidence="5" id="KW-0472">Membrane</keyword>
<keyword evidence="5" id="KW-1133">Transmembrane helix</keyword>
<dbReference type="InterPro" id="IPR013766">
    <property type="entry name" value="Thioredoxin_domain"/>
</dbReference>
<proteinExistence type="predicted"/>
<dbReference type="PROSITE" id="PS00194">
    <property type="entry name" value="THIOREDOXIN_1"/>
    <property type="match status" value="1"/>
</dbReference>
<dbReference type="Gene3D" id="3.40.30.10">
    <property type="entry name" value="Glutaredoxin"/>
    <property type="match status" value="1"/>
</dbReference>
<evidence type="ECO:0000256" key="3">
    <source>
        <dbReference type="ARBA" id="ARBA00023157"/>
    </source>
</evidence>
<evidence type="ECO:0000256" key="1">
    <source>
        <dbReference type="ARBA" id="ARBA00004196"/>
    </source>
</evidence>
<dbReference type="EMBL" id="RKST01000016">
    <property type="protein sequence ID" value="RUM96765.1"/>
    <property type="molecule type" value="Genomic_DNA"/>
</dbReference>
<dbReference type="GO" id="GO:0015036">
    <property type="term" value="F:disulfide oxidoreductase activity"/>
    <property type="evidence" value="ECO:0007669"/>
    <property type="project" value="UniProtKB-ARBA"/>
</dbReference>
<dbReference type="PANTHER" id="PTHR42852">
    <property type="entry name" value="THIOL:DISULFIDE INTERCHANGE PROTEIN DSBE"/>
    <property type="match status" value="1"/>
</dbReference>
<comment type="subcellular location">
    <subcellularLocation>
        <location evidence="1">Cell envelope</location>
    </subcellularLocation>
</comment>
<dbReference type="GO" id="GO:0017004">
    <property type="term" value="P:cytochrome complex assembly"/>
    <property type="evidence" value="ECO:0007669"/>
    <property type="project" value="UniProtKB-KW"/>
</dbReference>
<keyword evidence="3" id="KW-1015">Disulfide bond</keyword>
<feature type="transmembrane region" description="Helical" evidence="5">
    <location>
        <begin position="40"/>
        <end position="62"/>
    </location>
</feature>
<keyword evidence="8" id="KW-1185">Reference proteome</keyword>
<dbReference type="GO" id="GO:0008961">
    <property type="term" value="F:phosphatidylglycerol-prolipoprotein diacylglyceryl transferase activity"/>
    <property type="evidence" value="ECO:0007669"/>
    <property type="project" value="InterPro"/>
</dbReference>
<dbReference type="CDD" id="cd02966">
    <property type="entry name" value="TlpA_like_family"/>
    <property type="match status" value="1"/>
</dbReference>
<accession>A0A432V3Q7</accession>
<sequence length="272" mass="29017">MNAVTIGSLMLSVDRLVALAGIVAFLVVTTIAARKSGDGLARWSTTGLVFGIAAARTAHVVMHWSTFADDPWRALAVWQGGFFWPAGVIAALLLLVLQVKETRGRIAGLAGVAVGVFVWNAASLLTSGVDPVPLPGNALQTLSGQSIALPELAGKPMVINLWATWCPPCRREMPMMAEVAAANDDVTFVFANQGENAPRIRIYLSREGLLLPNVLMDNFGELSRHYKAPGLPATLFIGADGRLVDIHLGEISREGMLNKIEALPRDGVALMN</sequence>
<evidence type="ECO:0000259" key="6">
    <source>
        <dbReference type="PROSITE" id="PS51352"/>
    </source>
</evidence>
<dbReference type="AlphaFoldDB" id="A0A432V3Q7"/>
<evidence type="ECO:0000256" key="4">
    <source>
        <dbReference type="ARBA" id="ARBA00023284"/>
    </source>
</evidence>
<name>A0A432V3Q7_9HYPH</name>
<evidence type="ECO:0000313" key="8">
    <source>
        <dbReference type="Proteomes" id="UP000281647"/>
    </source>
</evidence>
<dbReference type="Pfam" id="PF01790">
    <property type="entry name" value="LGT"/>
    <property type="match status" value="1"/>
</dbReference>
<dbReference type="Proteomes" id="UP000281647">
    <property type="component" value="Unassembled WGS sequence"/>
</dbReference>
<dbReference type="InterPro" id="IPR036249">
    <property type="entry name" value="Thioredoxin-like_sf"/>
</dbReference>
<dbReference type="PROSITE" id="PS51352">
    <property type="entry name" value="THIOREDOXIN_2"/>
    <property type="match status" value="1"/>
</dbReference>
<reference evidence="7 8" key="1">
    <citation type="submission" date="2018-11" db="EMBL/GenBank/DDBJ databases">
        <title>Pseudaminobacter arsenicus sp. nov., an arsenic-resistant bacterium isolated from arsenic-rich aquifers.</title>
        <authorList>
            <person name="Mu Y."/>
        </authorList>
    </citation>
    <scope>NUCLEOTIDE SEQUENCE [LARGE SCALE GENOMIC DNA]</scope>
    <source>
        <strain evidence="7 8">CB3</strain>
    </source>
</reference>
<gene>
    <name evidence="7" type="ORF">EET67_16155</name>
</gene>
<organism evidence="7 8">
    <name type="scientific">Borborobacter arsenicus</name>
    <dbReference type="NCBI Taxonomy" id="1851146"/>
    <lineage>
        <taxon>Bacteria</taxon>
        <taxon>Pseudomonadati</taxon>
        <taxon>Pseudomonadota</taxon>
        <taxon>Alphaproteobacteria</taxon>
        <taxon>Hyphomicrobiales</taxon>
        <taxon>Phyllobacteriaceae</taxon>
        <taxon>Borborobacter</taxon>
    </lineage>
</organism>
<dbReference type="InterPro" id="IPR017937">
    <property type="entry name" value="Thioredoxin_CS"/>
</dbReference>
<dbReference type="GO" id="GO:0042158">
    <property type="term" value="P:lipoprotein biosynthetic process"/>
    <property type="evidence" value="ECO:0007669"/>
    <property type="project" value="InterPro"/>
</dbReference>
<keyword evidence="5" id="KW-0812">Transmembrane</keyword>
<comment type="caution">
    <text evidence="7">The sequence shown here is derived from an EMBL/GenBank/DDBJ whole genome shotgun (WGS) entry which is preliminary data.</text>
</comment>
<dbReference type="Pfam" id="PF08534">
    <property type="entry name" value="Redoxin"/>
    <property type="match status" value="1"/>
</dbReference>
<keyword evidence="2" id="KW-0201">Cytochrome c-type biogenesis</keyword>
<evidence type="ECO:0000256" key="5">
    <source>
        <dbReference type="SAM" id="Phobius"/>
    </source>
</evidence>
<feature type="transmembrane region" description="Helical" evidence="5">
    <location>
        <begin position="16"/>
        <end position="33"/>
    </location>
</feature>
<dbReference type="GO" id="GO:0005886">
    <property type="term" value="C:plasma membrane"/>
    <property type="evidence" value="ECO:0007669"/>
    <property type="project" value="InterPro"/>
</dbReference>
<dbReference type="InterPro" id="IPR013740">
    <property type="entry name" value="Redoxin"/>
</dbReference>